<dbReference type="Pfam" id="PF07714">
    <property type="entry name" value="PK_Tyr_Ser-Thr"/>
    <property type="match status" value="1"/>
</dbReference>
<dbReference type="Pfam" id="PF02196">
    <property type="entry name" value="RBD"/>
    <property type="match status" value="1"/>
</dbReference>
<dbReference type="PROSITE" id="PS50011">
    <property type="entry name" value="PROTEIN_KINASE_DOM"/>
    <property type="match status" value="1"/>
</dbReference>
<dbReference type="InterPro" id="IPR001245">
    <property type="entry name" value="Ser-Thr/Tyr_kinase_cat_dom"/>
</dbReference>
<dbReference type="PANTHER" id="PTHR44329">
    <property type="entry name" value="SERINE/THREONINE-PROTEIN KINASE TNNI3K-RELATED"/>
    <property type="match status" value="1"/>
</dbReference>
<evidence type="ECO:0000256" key="3">
    <source>
        <dbReference type="ARBA" id="ARBA00022723"/>
    </source>
</evidence>
<evidence type="ECO:0000259" key="9">
    <source>
        <dbReference type="PROSITE" id="PS50011"/>
    </source>
</evidence>
<keyword evidence="5" id="KW-0862">Zinc</keyword>
<dbReference type="EMBL" id="JAKKPZ010000040">
    <property type="protein sequence ID" value="KAI1707521.1"/>
    <property type="molecule type" value="Genomic_DNA"/>
</dbReference>
<feature type="domain" description="Protein kinase" evidence="9">
    <location>
        <begin position="149"/>
        <end position="410"/>
    </location>
</feature>
<name>A0AAD4N0H2_9BILA</name>
<evidence type="ECO:0000256" key="1">
    <source>
        <dbReference type="ARBA" id="ARBA00010507"/>
    </source>
</evidence>
<proteinExistence type="inferred from homology"/>
<evidence type="ECO:0000256" key="2">
    <source>
        <dbReference type="ARBA" id="ARBA00022527"/>
    </source>
</evidence>
<dbReference type="SUPFAM" id="SSF56112">
    <property type="entry name" value="Protein kinase-like (PK-like)"/>
    <property type="match status" value="1"/>
</dbReference>
<comment type="similarity">
    <text evidence="1">Belongs to the protein kinase superfamily. TKL Ser/Thr protein kinase family. RAF subfamily.</text>
</comment>
<keyword evidence="6 7" id="KW-0067">ATP-binding</keyword>
<dbReference type="SMART" id="SM00220">
    <property type="entry name" value="S_TKc"/>
    <property type="match status" value="1"/>
</dbReference>
<evidence type="ECO:0000313" key="12">
    <source>
        <dbReference type="EMBL" id="KAI1707521.1"/>
    </source>
</evidence>
<dbReference type="PROSITE" id="PS00107">
    <property type="entry name" value="PROTEIN_KINASE_ATP"/>
    <property type="match status" value="1"/>
</dbReference>
<dbReference type="InterPro" id="IPR002219">
    <property type="entry name" value="PKC_DAG/PE"/>
</dbReference>
<dbReference type="InterPro" id="IPR046349">
    <property type="entry name" value="C1-like_sf"/>
</dbReference>
<dbReference type="PROSITE" id="PS50898">
    <property type="entry name" value="RBD"/>
    <property type="match status" value="1"/>
</dbReference>
<dbReference type="GO" id="GO:0006950">
    <property type="term" value="P:response to stress"/>
    <property type="evidence" value="ECO:0007669"/>
    <property type="project" value="UniProtKB-ARBA"/>
</dbReference>
<keyword evidence="13" id="KW-1185">Reference proteome</keyword>
<evidence type="ECO:0000259" key="11">
    <source>
        <dbReference type="PROSITE" id="PS50898"/>
    </source>
</evidence>
<dbReference type="SUPFAM" id="SSF57889">
    <property type="entry name" value="Cysteine-rich domain"/>
    <property type="match status" value="1"/>
</dbReference>
<dbReference type="InterPro" id="IPR011009">
    <property type="entry name" value="Kinase-like_dom_sf"/>
</dbReference>
<dbReference type="InterPro" id="IPR008271">
    <property type="entry name" value="Ser/Thr_kinase_AS"/>
</dbReference>
<organism evidence="12 13">
    <name type="scientific">Ditylenchus destructor</name>
    <dbReference type="NCBI Taxonomy" id="166010"/>
    <lineage>
        <taxon>Eukaryota</taxon>
        <taxon>Metazoa</taxon>
        <taxon>Ecdysozoa</taxon>
        <taxon>Nematoda</taxon>
        <taxon>Chromadorea</taxon>
        <taxon>Rhabditida</taxon>
        <taxon>Tylenchina</taxon>
        <taxon>Tylenchomorpha</taxon>
        <taxon>Sphaerularioidea</taxon>
        <taxon>Anguinidae</taxon>
        <taxon>Anguininae</taxon>
        <taxon>Ditylenchus</taxon>
    </lineage>
</organism>
<dbReference type="Gene3D" id="1.10.510.10">
    <property type="entry name" value="Transferase(Phosphotransferase) domain 1"/>
    <property type="match status" value="1"/>
</dbReference>
<dbReference type="InterPro" id="IPR003116">
    <property type="entry name" value="RBD_dom"/>
</dbReference>
<sequence>MIPMDSFILLHFPFEQHSKIHIKTGISILEAISSILRKRNIPSELCTVCVDADPRSLQVDMKADLYSLSNQLIRQELWVHVESMELLKSIHHDFVKASWAKSIADCGVCNKLIAVQSAYCCDRCKFVFHKKCWSGVPTLCDWEINPKQVVIMEQIGGGSYGTVFKANYSGLVAVKKLNLTNPSISLLLAFKNEATVLKKAQHPNVLNFLGVMREPEWAIVTQWCQGASLYRRIHATEPMTEFNIHTVVKICQEITHGMHYLHSKNIIHRDLKSSNIFFTDDSVVKIGDFGLATVKTRWNQHNGAPDKNPTGSVLWMSPEVIKTNTYSTLSDVYSFGICLYELLTASLPYNQAIRQDRDRVLFMVGSGLLKPDLENLRADTPSALRNLLELCISYEPKHRPEFFDIVNNLR</sequence>
<dbReference type="Gene3D" id="3.10.20.90">
    <property type="entry name" value="Phosphatidylinositol 3-kinase Catalytic Subunit, Chain A, domain 1"/>
    <property type="match status" value="1"/>
</dbReference>
<evidence type="ECO:0000256" key="8">
    <source>
        <dbReference type="RuleBase" id="RU000304"/>
    </source>
</evidence>
<dbReference type="GO" id="GO:0004709">
    <property type="term" value="F:MAP kinase kinase kinase activity"/>
    <property type="evidence" value="ECO:0007669"/>
    <property type="project" value="TreeGrafter"/>
</dbReference>
<dbReference type="GO" id="GO:0046872">
    <property type="term" value="F:metal ion binding"/>
    <property type="evidence" value="ECO:0007669"/>
    <property type="project" value="UniProtKB-KW"/>
</dbReference>
<dbReference type="PROSITE" id="PS50081">
    <property type="entry name" value="ZF_DAG_PE_2"/>
    <property type="match status" value="1"/>
</dbReference>
<dbReference type="AlphaFoldDB" id="A0AAD4N0H2"/>
<dbReference type="Gene3D" id="3.30.200.20">
    <property type="entry name" value="Phosphorylase Kinase, domain 1"/>
    <property type="match status" value="1"/>
</dbReference>
<dbReference type="PANTHER" id="PTHR44329:SF262">
    <property type="entry name" value="RAF HOMOLOG SERINE_THREONINE-PROTEIN KINASE RAF"/>
    <property type="match status" value="1"/>
</dbReference>
<gene>
    <name evidence="12" type="ORF">DdX_12356</name>
</gene>
<dbReference type="Pfam" id="PF00130">
    <property type="entry name" value="C1_1"/>
    <property type="match status" value="1"/>
</dbReference>
<keyword evidence="2 8" id="KW-0723">Serine/threonine-protein kinase</keyword>
<evidence type="ECO:0000256" key="7">
    <source>
        <dbReference type="PROSITE-ProRule" id="PRU10141"/>
    </source>
</evidence>
<evidence type="ECO:0000313" key="13">
    <source>
        <dbReference type="Proteomes" id="UP001201812"/>
    </source>
</evidence>
<dbReference type="PROSITE" id="PS00108">
    <property type="entry name" value="PROTEIN_KINASE_ST"/>
    <property type="match status" value="1"/>
</dbReference>
<evidence type="ECO:0000259" key="10">
    <source>
        <dbReference type="PROSITE" id="PS50081"/>
    </source>
</evidence>
<comment type="caution">
    <text evidence="12">The sequence shown here is derived from an EMBL/GenBank/DDBJ whole genome shotgun (WGS) entry which is preliminary data.</text>
</comment>
<dbReference type="PROSITE" id="PS00479">
    <property type="entry name" value="ZF_DAG_PE_1"/>
    <property type="match status" value="1"/>
</dbReference>
<evidence type="ECO:0000256" key="4">
    <source>
        <dbReference type="ARBA" id="ARBA00022741"/>
    </source>
</evidence>
<keyword evidence="12" id="KW-0808">Transferase</keyword>
<dbReference type="SMART" id="SM00109">
    <property type="entry name" value="C1"/>
    <property type="match status" value="1"/>
</dbReference>
<keyword evidence="4 7" id="KW-0547">Nucleotide-binding</keyword>
<keyword evidence="12" id="KW-0418">Kinase</keyword>
<evidence type="ECO:0000256" key="6">
    <source>
        <dbReference type="ARBA" id="ARBA00022840"/>
    </source>
</evidence>
<dbReference type="InterPro" id="IPR000719">
    <property type="entry name" value="Prot_kinase_dom"/>
</dbReference>
<reference evidence="12" key="1">
    <citation type="submission" date="2022-01" db="EMBL/GenBank/DDBJ databases">
        <title>Genome Sequence Resource for Two Populations of Ditylenchus destructor, the Migratory Endoparasitic Phytonematode.</title>
        <authorList>
            <person name="Zhang H."/>
            <person name="Lin R."/>
            <person name="Xie B."/>
        </authorList>
    </citation>
    <scope>NUCLEOTIDE SEQUENCE</scope>
    <source>
        <strain evidence="12">BazhouSP</strain>
    </source>
</reference>
<feature type="domain" description="RBD" evidence="11">
    <location>
        <begin position="6"/>
        <end position="82"/>
    </location>
</feature>
<feature type="domain" description="Phorbol-ester/DAG-type" evidence="10">
    <location>
        <begin position="91"/>
        <end position="140"/>
    </location>
</feature>
<evidence type="ECO:0000256" key="5">
    <source>
        <dbReference type="ARBA" id="ARBA00022833"/>
    </source>
</evidence>
<dbReference type="GO" id="GO:0005524">
    <property type="term" value="F:ATP binding"/>
    <property type="evidence" value="ECO:0007669"/>
    <property type="project" value="UniProtKB-UniRule"/>
</dbReference>
<dbReference type="Proteomes" id="UP001201812">
    <property type="component" value="Unassembled WGS sequence"/>
</dbReference>
<dbReference type="InterPro" id="IPR051681">
    <property type="entry name" value="Ser/Thr_Kinases-Pseudokinases"/>
</dbReference>
<accession>A0AAD4N0H2</accession>
<keyword evidence="3" id="KW-0479">Metal-binding</keyword>
<dbReference type="Gene3D" id="3.30.60.20">
    <property type="match status" value="1"/>
</dbReference>
<dbReference type="InterPro" id="IPR029071">
    <property type="entry name" value="Ubiquitin-like_domsf"/>
</dbReference>
<dbReference type="InterPro" id="IPR017441">
    <property type="entry name" value="Protein_kinase_ATP_BS"/>
</dbReference>
<protein>
    <submittedName>
        <fullName evidence="12">Protein tyrosine kinase domain-containing protein</fullName>
    </submittedName>
</protein>
<dbReference type="SUPFAM" id="SSF54236">
    <property type="entry name" value="Ubiquitin-like"/>
    <property type="match status" value="1"/>
</dbReference>
<feature type="binding site" evidence="7">
    <location>
        <position position="176"/>
    </location>
    <ligand>
        <name>ATP</name>
        <dbReference type="ChEBI" id="CHEBI:30616"/>
    </ligand>
</feature>